<evidence type="ECO:0000256" key="18">
    <source>
        <dbReference type="ARBA" id="ARBA00041703"/>
    </source>
</evidence>
<feature type="transmembrane region" description="Helical" evidence="22">
    <location>
        <begin position="580"/>
        <end position="598"/>
    </location>
</feature>
<keyword evidence="14" id="KW-0406">Ion transport</keyword>
<keyword evidence="4" id="KW-0813">Transport</keyword>
<evidence type="ECO:0000256" key="9">
    <source>
        <dbReference type="ARBA" id="ARBA00022753"/>
    </source>
</evidence>
<protein>
    <recommendedName>
        <fullName evidence="17">Zinc transporter ZIP4</fullName>
    </recommendedName>
    <alternativeName>
        <fullName evidence="19">Solute carrier family 39 member 4</fullName>
    </alternativeName>
    <alternativeName>
        <fullName evidence="18">Zrt- and Irt-like protein 4</fullName>
    </alternativeName>
</protein>
<evidence type="ECO:0000259" key="23">
    <source>
        <dbReference type="Pfam" id="PF18292"/>
    </source>
</evidence>
<evidence type="ECO:0000256" key="3">
    <source>
        <dbReference type="ARBA" id="ARBA00006939"/>
    </source>
</evidence>
<evidence type="ECO:0000256" key="1">
    <source>
        <dbReference type="ARBA" id="ARBA00004195"/>
    </source>
</evidence>
<keyword evidence="7" id="KW-0479">Metal-binding</keyword>
<feature type="transmembrane region" description="Helical" evidence="22">
    <location>
        <begin position="640"/>
        <end position="663"/>
    </location>
</feature>
<keyword evidence="11" id="KW-0832">Ubl conjugation</keyword>
<keyword evidence="10" id="KW-0862">Zinc</keyword>
<feature type="region of interest" description="Disordered" evidence="21">
    <location>
        <begin position="262"/>
        <end position="290"/>
    </location>
</feature>
<comment type="similarity">
    <text evidence="3">Belongs to the ZIP transporter (TC 2.A.5) family.</text>
</comment>
<evidence type="ECO:0000256" key="15">
    <source>
        <dbReference type="ARBA" id="ARBA00023136"/>
    </source>
</evidence>
<dbReference type="GO" id="GO:0071578">
    <property type="term" value="P:zinc ion import across plasma membrane"/>
    <property type="evidence" value="ECO:0007669"/>
    <property type="project" value="TreeGrafter"/>
</dbReference>
<evidence type="ECO:0000313" key="26">
    <source>
        <dbReference type="Proteomes" id="UP001059041"/>
    </source>
</evidence>
<comment type="subcellular location">
    <subcellularLocation>
        <location evidence="2">Apical cell membrane</location>
        <topology evidence="2">Multi-pass membrane protein</topology>
    </subcellularLocation>
    <subcellularLocation>
        <location evidence="1">Recycling endosome membrane</location>
        <topology evidence="1">Multi-pass membrane protein</topology>
    </subcellularLocation>
</comment>
<keyword evidence="9" id="KW-0967">Endosome</keyword>
<evidence type="ECO:0000256" key="17">
    <source>
        <dbReference type="ARBA" id="ARBA00039394"/>
    </source>
</evidence>
<feature type="transmembrane region" description="Helical" evidence="22">
    <location>
        <begin position="351"/>
        <end position="375"/>
    </location>
</feature>
<keyword evidence="15 22" id="KW-0472">Membrane</keyword>
<dbReference type="GO" id="GO:0016324">
    <property type="term" value="C:apical plasma membrane"/>
    <property type="evidence" value="ECO:0007669"/>
    <property type="project" value="UniProtKB-SubCell"/>
</dbReference>
<gene>
    <name evidence="25" type="ORF">IRJ41_020623</name>
</gene>
<keyword evidence="12" id="KW-0864">Zinc transport</keyword>
<evidence type="ECO:0000259" key="24">
    <source>
        <dbReference type="Pfam" id="PF21116"/>
    </source>
</evidence>
<evidence type="ECO:0000256" key="7">
    <source>
        <dbReference type="ARBA" id="ARBA00022723"/>
    </source>
</evidence>
<dbReference type="AlphaFoldDB" id="A0A9W7WJ32"/>
<keyword evidence="26" id="KW-1185">Reference proteome</keyword>
<evidence type="ECO:0000313" key="25">
    <source>
        <dbReference type="EMBL" id="KAI7799248.1"/>
    </source>
</evidence>
<evidence type="ECO:0000256" key="22">
    <source>
        <dbReference type="SAM" id="Phobius"/>
    </source>
</evidence>
<keyword evidence="5" id="KW-1003">Cell membrane</keyword>
<evidence type="ECO:0000256" key="2">
    <source>
        <dbReference type="ARBA" id="ARBA00004424"/>
    </source>
</evidence>
<dbReference type="EMBL" id="JAFHDT010000016">
    <property type="protein sequence ID" value="KAI7799248.1"/>
    <property type="molecule type" value="Genomic_DNA"/>
</dbReference>
<evidence type="ECO:0000256" key="11">
    <source>
        <dbReference type="ARBA" id="ARBA00022843"/>
    </source>
</evidence>
<dbReference type="InterPro" id="IPR049406">
    <property type="entry name" value="ZIP4_12_EF-hand"/>
</dbReference>
<reference evidence="25" key="1">
    <citation type="submission" date="2021-02" db="EMBL/GenBank/DDBJ databases">
        <title>Comparative genomics reveals that relaxation of natural selection precedes convergent phenotypic evolution of cavefish.</title>
        <authorList>
            <person name="Peng Z."/>
        </authorList>
    </citation>
    <scope>NUCLEOTIDE SEQUENCE</scope>
    <source>
        <tissue evidence="25">Muscle</tissue>
    </source>
</reference>
<name>A0A9W7WJ32_TRIRA</name>
<evidence type="ECO:0000256" key="6">
    <source>
        <dbReference type="ARBA" id="ARBA00022692"/>
    </source>
</evidence>
<dbReference type="Pfam" id="PF21116">
    <property type="entry name" value="EF-hand_Zip"/>
    <property type="match status" value="1"/>
</dbReference>
<dbReference type="GO" id="GO:0046872">
    <property type="term" value="F:metal ion binding"/>
    <property type="evidence" value="ECO:0007669"/>
    <property type="project" value="UniProtKB-KW"/>
</dbReference>
<evidence type="ECO:0000256" key="8">
    <source>
        <dbReference type="ARBA" id="ARBA00022729"/>
    </source>
</evidence>
<dbReference type="PANTHER" id="PTHR12191:SF21">
    <property type="entry name" value="ZINC TRANSPORTER ZIP4"/>
    <property type="match status" value="1"/>
</dbReference>
<comment type="catalytic activity">
    <reaction evidence="16">
        <text>Zn(2+)(in) = Zn(2+)(out)</text>
        <dbReference type="Rhea" id="RHEA:29351"/>
        <dbReference type="ChEBI" id="CHEBI:29105"/>
    </reaction>
</comment>
<dbReference type="Proteomes" id="UP001059041">
    <property type="component" value="Linkage Group LG16"/>
</dbReference>
<dbReference type="InterPro" id="IPR003689">
    <property type="entry name" value="ZIP"/>
</dbReference>
<dbReference type="InterPro" id="IPR041137">
    <property type="entry name" value="ZIP4_N"/>
</dbReference>
<dbReference type="GO" id="GO:0030003">
    <property type="term" value="P:intracellular monoatomic cation homeostasis"/>
    <property type="evidence" value="ECO:0007669"/>
    <property type="project" value="TreeGrafter"/>
</dbReference>
<evidence type="ECO:0000256" key="12">
    <source>
        <dbReference type="ARBA" id="ARBA00022906"/>
    </source>
</evidence>
<feature type="compositionally biased region" description="Basic and acidic residues" evidence="21">
    <location>
        <begin position="264"/>
        <end position="285"/>
    </location>
</feature>
<evidence type="ECO:0000256" key="19">
    <source>
        <dbReference type="ARBA" id="ARBA00042777"/>
    </source>
</evidence>
<feature type="transmembrane region" description="Helical" evidence="22">
    <location>
        <begin position="610"/>
        <end position="628"/>
    </location>
</feature>
<evidence type="ECO:0000256" key="21">
    <source>
        <dbReference type="SAM" id="MobiDB-lite"/>
    </source>
</evidence>
<dbReference type="Pfam" id="PF18292">
    <property type="entry name" value="ZIP4_domain"/>
    <property type="match status" value="1"/>
</dbReference>
<evidence type="ECO:0000256" key="16">
    <source>
        <dbReference type="ARBA" id="ARBA00034634"/>
    </source>
</evidence>
<organism evidence="25 26">
    <name type="scientific">Triplophysa rosa</name>
    <name type="common">Cave loach</name>
    <dbReference type="NCBI Taxonomy" id="992332"/>
    <lineage>
        <taxon>Eukaryota</taxon>
        <taxon>Metazoa</taxon>
        <taxon>Chordata</taxon>
        <taxon>Craniata</taxon>
        <taxon>Vertebrata</taxon>
        <taxon>Euteleostomi</taxon>
        <taxon>Actinopterygii</taxon>
        <taxon>Neopterygii</taxon>
        <taxon>Teleostei</taxon>
        <taxon>Ostariophysi</taxon>
        <taxon>Cypriniformes</taxon>
        <taxon>Nemacheilidae</taxon>
        <taxon>Triplophysa</taxon>
    </lineage>
</organism>
<dbReference type="GO" id="GO:0005385">
    <property type="term" value="F:zinc ion transmembrane transporter activity"/>
    <property type="evidence" value="ECO:0007669"/>
    <property type="project" value="TreeGrafter"/>
</dbReference>
<evidence type="ECO:0000256" key="5">
    <source>
        <dbReference type="ARBA" id="ARBA00022475"/>
    </source>
</evidence>
<keyword evidence="13 22" id="KW-1133">Transmembrane helix</keyword>
<accession>A0A9W7WJ32</accession>
<evidence type="ECO:0000256" key="14">
    <source>
        <dbReference type="ARBA" id="ARBA00023065"/>
    </source>
</evidence>
<comment type="function">
    <text evidence="20">Selective transporter that mediates the uptake of Zn(2+). Plays an essential role for dietary zinc uptake from small intestine. The Zn(2+) uniporter activity is regulated by zinc availability. Also exhibits polyspecific binding and transport of Cu(2+), Cd(2+) and possibly Ni(2+) but at higher concentrations.</text>
</comment>
<keyword evidence="6 22" id="KW-0812">Transmembrane</keyword>
<sequence>MLDWFSTLHTLLTGLPRSDLQSTLCLLLNEARGDKKDIYRKVVDLVAPGEKFLTEDALRSVFEGLEKRVQCPGVSCEKCLSVSGVSQLLRNYSSSDGLQMEEFFTTAAGFCLFLSSPEDTCGVIREGRWGAETQHFIESILGHGHRDNNISTSHPPRDSVTEYEGLERVFLDIEKHYQPDAHEPCLSLNDILEESSDHHGDHTHVELDVVFGNILYHVLRGDCVRAHVLPERQYFLDYIFNRSENLTLHDFEKLLRSLNLGGGEHNDGHDHPQTEPHRSHPEGRRSNSSWDATCFSPEDLLRIHHIDSSALTRGQFTQISPALIQQMLSGSCSEISPSPVSPVSLSTAERYGYATLANLLICLMAMFGIVVLLFTACTQVFELCIQFCISLAVGSLTGDALLHLLPAFLGLHLHEHGSSLDHSEVNLDFLYKLLVLIAGVYFFYLMESIFSIVTRREHHHHDGEESDLHHCDHGKVLQMFQREKHNKNSISQVDLVDTEKNEKSFLEPVERRREQRLLPYMITFGDGIHNFADGLALGAAFSVSWRSGLATSLAVLCHELPHELGDFAILLHCGVPVKKALMLNFGSALTSFIGLYIALSVSTETIATEWISAVTAGLFLYVGLADMLPSMVHVDSRRPWLMFLLQNLGLLSGWGILLLLSLYEDQIGL</sequence>
<dbReference type="Pfam" id="PF02535">
    <property type="entry name" value="Zip"/>
    <property type="match status" value="1"/>
</dbReference>
<feature type="domain" description="Zinc transporter ZIP4/12 EF-hand" evidence="24">
    <location>
        <begin position="233"/>
        <end position="330"/>
    </location>
</feature>
<dbReference type="GO" id="GO:0055038">
    <property type="term" value="C:recycling endosome membrane"/>
    <property type="evidence" value="ECO:0007669"/>
    <property type="project" value="UniProtKB-SubCell"/>
</dbReference>
<dbReference type="PANTHER" id="PTHR12191">
    <property type="entry name" value="SOLUTE CARRIER FAMILY 39"/>
    <property type="match status" value="1"/>
</dbReference>
<evidence type="ECO:0000256" key="13">
    <source>
        <dbReference type="ARBA" id="ARBA00022989"/>
    </source>
</evidence>
<dbReference type="InterPro" id="IPR050799">
    <property type="entry name" value="ZIP_Transporter"/>
</dbReference>
<evidence type="ECO:0000256" key="20">
    <source>
        <dbReference type="ARBA" id="ARBA00055808"/>
    </source>
</evidence>
<feature type="transmembrane region" description="Helical" evidence="22">
    <location>
        <begin position="429"/>
        <end position="446"/>
    </location>
</feature>
<evidence type="ECO:0000256" key="10">
    <source>
        <dbReference type="ARBA" id="ARBA00022833"/>
    </source>
</evidence>
<comment type="caution">
    <text evidence="25">The sequence shown here is derived from an EMBL/GenBank/DDBJ whole genome shotgun (WGS) entry which is preliminary data.</text>
</comment>
<keyword evidence="8" id="KW-0732">Signal</keyword>
<feature type="transmembrane region" description="Helical" evidence="22">
    <location>
        <begin position="387"/>
        <end position="409"/>
    </location>
</feature>
<feature type="domain" description="Zinc transporter ZIP4 N-terminal" evidence="23">
    <location>
        <begin position="60"/>
        <end position="224"/>
    </location>
</feature>
<proteinExistence type="inferred from homology"/>
<dbReference type="GO" id="GO:0140410">
    <property type="term" value="F:monoatomic cation:bicarbonate symporter activity"/>
    <property type="evidence" value="ECO:0007669"/>
    <property type="project" value="TreeGrafter"/>
</dbReference>
<evidence type="ECO:0000256" key="4">
    <source>
        <dbReference type="ARBA" id="ARBA00022448"/>
    </source>
</evidence>